<name>A0A835LKG5_9MAGN</name>
<dbReference type="PANTHER" id="PTHR11062:SF95">
    <property type="entry name" value="EXOSTOSIN GT47 DOMAIN-CONTAINING PROTEIN"/>
    <property type="match status" value="1"/>
</dbReference>
<protein>
    <recommendedName>
        <fullName evidence="3">Exostosin GT47 domain-containing protein</fullName>
    </recommendedName>
</protein>
<dbReference type="PANTHER" id="PTHR11062">
    <property type="entry name" value="EXOSTOSIN HEPARAN SULFATE GLYCOSYLTRANSFERASE -RELATED"/>
    <property type="match status" value="1"/>
</dbReference>
<comment type="caution">
    <text evidence="1">The sequence shown here is derived from an EMBL/GenBank/DDBJ whole genome shotgun (WGS) entry which is preliminary data.</text>
</comment>
<dbReference type="InterPro" id="IPR004263">
    <property type="entry name" value="Exostosin"/>
</dbReference>
<dbReference type="OrthoDB" id="1924787at2759"/>
<dbReference type="AlphaFoldDB" id="A0A835LKG5"/>
<keyword evidence="2" id="KW-1185">Reference proteome</keyword>
<gene>
    <name evidence="1" type="ORF">IFM89_004194</name>
</gene>
<sequence length="115" mass="13260">MRHDKRVSVGGIPDFVRSYVFNISQKYPYWNRTGGTDHFYLACHSIGRKNLAFFAGAINSPVRKKLLEVWKNDSKIYVHFGRLPTPYSDELLGCKFFLHVKGFEVNTARIGDALY</sequence>
<reference evidence="1 2" key="1">
    <citation type="submission" date="2020-10" db="EMBL/GenBank/DDBJ databases">
        <title>The Coptis chinensis genome and diversification of protoberbering-type alkaloids.</title>
        <authorList>
            <person name="Wang B."/>
            <person name="Shu S."/>
            <person name="Song C."/>
            <person name="Liu Y."/>
        </authorList>
    </citation>
    <scope>NUCLEOTIDE SEQUENCE [LARGE SCALE GENOMIC DNA]</scope>
    <source>
        <strain evidence="1">HL-2020</strain>
        <tissue evidence="1">Leaf</tissue>
    </source>
</reference>
<evidence type="ECO:0000313" key="1">
    <source>
        <dbReference type="EMBL" id="KAF9595792.1"/>
    </source>
</evidence>
<evidence type="ECO:0000313" key="2">
    <source>
        <dbReference type="Proteomes" id="UP000631114"/>
    </source>
</evidence>
<dbReference type="EMBL" id="JADFTS010000007">
    <property type="protein sequence ID" value="KAF9595792.1"/>
    <property type="molecule type" value="Genomic_DNA"/>
</dbReference>
<dbReference type="Proteomes" id="UP000631114">
    <property type="component" value="Unassembled WGS sequence"/>
</dbReference>
<organism evidence="1 2">
    <name type="scientific">Coptis chinensis</name>
    <dbReference type="NCBI Taxonomy" id="261450"/>
    <lineage>
        <taxon>Eukaryota</taxon>
        <taxon>Viridiplantae</taxon>
        <taxon>Streptophyta</taxon>
        <taxon>Embryophyta</taxon>
        <taxon>Tracheophyta</taxon>
        <taxon>Spermatophyta</taxon>
        <taxon>Magnoliopsida</taxon>
        <taxon>Ranunculales</taxon>
        <taxon>Ranunculaceae</taxon>
        <taxon>Coptidoideae</taxon>
        <taxon>Coptis</taxon>
    </lineage>
</organism>
<evidence type="ECO:0008006" key="3">
    <source>
        <dbReference type="Google" id="ProtNLM"/>
    </source>
</evidence>
<dbReference type="GO" id="GO:0016757">
    <property type="term" value="F:glycosyltransferase activity"/>
    <property type="evidence" value="ECO:0007669"/>
    <property type="project" value="InterPro"/>
</dbReference>
<accession>A0A835LKG5</accession>
<proteinExistence type="predicted"/>